<dbReference type="PANTHER" id="PTHR45931">
    <property type="entry name" value="SI:CH211-59O9.10"/>
    <property type="match status" value="1"/>
</dbReference>
<evidence type="ECO:0000256" key="5">
    <source>
        <dbReference type="SAM" id="Coils"/>
    </source>
</evidence>
<evidence type="ECO:0000313" key="7">
    <source>
        <dbReference type="EMBL" id="KAF2076479.1"/>
    </source>
</evidence>
<dbReference type="InterPro" id="IPR013083">
    <property type="entry name" value="Znf_RING/FYVE/PHD"/>
</dbReference>
<sequence length="395" mass="46335">MGKGKHNCFHSHYDTTCVALDDLYFQFPKNNTTTPKLTSKQLKAESNNLKKKKKVENLNNKMLDDLNNNNKDINNNNNNNNIKRKEILENVFFVNKNNISFSTVEDNTTTGEEIEKETQQQEIEIEQDPEIEEEEEEFLEPNIEDQEISNSPGAVDLDDEQDELVLEQILLNKYLAYQHLDNGEEIEKELMNKKLNLYKRSSNEDKKERIRRFYVSARQQNRDSNKSYWKCFHITRQADHRPQHIKQQQYSYKPVFSNNDSYEQQLQKALKLSATDYDKERDRRNMPLTQSQINDILNRELTPEDYELLLLLDASVAPKTVSVSKINSLPTVKFDDKLKERFPSCMICLNHFEDKETVTQLPCDHIFHVNCISNWLSMSSYKCPIDSLSIEGDDS</sequence>
<evidence type="ECO:0000259" key="6">
    <source>
        <dbReference type="PROSITE" id="PS50089"/>
    </source>
</evidence>
<proteinExistence type="predicted"/>
<feature type="coiled-coil region" evidence="5">
    <location>
        <begin position="39"/>
        <end position="83"/>
    </location>
</feature>
<protein>
    <recommendedName>
        <fullName evidence="6">RING-type domain-containing protein</fullName>
    </recommendedName>
</protein>
<dbReference type="OrthoDB" id="1302410at2759"/>
<keyword evidence="2 4" id="KW-0863">Zinc-finger</keyword>
<dbReference type="GO" id="GO:0061630">
    <property type="term" value="F:ubiquitin protein ligase activity"/>
    <property type="evidence" value="ECO:0007669"/>
    <property type="project" value="TreeGrafter"/>
</dbReference>
<dbReference type="SMART" id="SM00184">
    <property type="entry name" value="RING"/>
    <property type="match status" value="1"/>
</dbReference>
<keyword evidence="5" id="KW-0175">Coiled coil</keyword>
<comment type="caution">
    <text evidence="7">The sequence shown here is derived from an EMBL/GenBank/DDBJ whole genome shotgun (WGS) entry which is preliminary data.</text>
</comment>
<gene>
    <name evidence="7" type="ORF">CYY_002219</name>
</gene>
<dbReference type="EMBL" id="AJWJ01000059">
    <property type="protein sequence ID" value="KAF2076479.1"/>
    <property type="molecule type" value="Genomic_DNA"/>
</dbReference>
<keyword evidence="3" id="KW-0862">Zinc</keyword>
<dbReference type="CDD" id="cd16448">
    <property type="entry name" value="RING-H2"/>
    <property type="match status" value="1"/>
</dbReference>
<dbReference type="Gene3D" id="3.30.40.10">
    <property type="entry name" value="Zinc/RING finger domain, C3HC4 (zinc finger)"/>
    <property type="match status" value="1"/>
</dbReference>
<dbReference type="Proteomes" id="UP000695562">
    <property type="component" value="Unassembled WGS sequence"/>
</dbReference>
<evidence type="ECO:0000256" key="2">
    <source>
        <dbReference type="ARBA" id="ARBA00022771"/>
    </source>
</evidence>
<evidence type="ECO:0000256" key="4">
    <source>
        <dbReference type="PROSITE-ProRule" id="PRU00175"/>
    </source>
</evidence>
<dbReference type="AlphaFoldDB" id="A0A8J4Q1Z3"/>
<reference evidence="7" key="1">
    <citation type="submission" date="2020-01" db="EMBL/GenBank/DDBJ databases">
        <title>Development of genomics and gene disruption for Polysphondylium violaceum indicates a role for the polyketide synthase stlB in stalk morphogenesis.</title>
        <authorList>
            <person name="Narita B."/>
            <person name="Kawabe Y."/>
            <person name="Kin K."/>
            <person name="Saito T."/>
            <person name="Gibbs R."/>
            <person name="Kuspa A."/>
            <person name="Muzny D."/>
            <person name="Queller D."/>
            <person name="Richards S."/>
            <person name="Strassman J."/>
            <person name="Sucgang R."/>
            <person name="Worley K."/>
            <person name="Schaap P."/>
        </authorList>
    </citation>
    <scope>NUCLEOTIDE SEQUENCE</scope>
    <source>
        <strain evidence="7">QSvi11</strain>
    </source>
</reference>
<keyword evidence="8" id="KW-1185">Reference proteome</keyword>
<dbReference type="InterPro" id="IPR001841">
    <property type="entry name" value="Znf_RING"/>
</dbReference>
<dbReference type="GO" id="GO:0008270">
    <property type="term" value="F:zinc ion binding"/>
    <property type="evidence" value="ECO:0007669"/>
    <property type="project" value="UniProtKB-KW"/>
</dbReference>
<organism evidence="7 8">
    <name type="scientific">Polysphondylium violaceum</name>
    <dbReference type="NCBI Taxonomy" id="133409"/>
    <lineage>
        <taxon>Eukaryota</taxon>
        <taxon>Amoebozoa</taxon>
        <taxon>Evosea</taxon>
        <taxon>Eumycetozoa</taxon>
        <taxon>Dictyostelia</taxon>
        <taxon>Dictyosteliales</taxon>
        <taxon>Dictyosteliaceae</taxon>
        <taxon>Polysphondylium</taxon>
    </lineage>
</organism>
<dbReference type="InterPro" id="IPR051834">
    <property type="entry name" value="RING_finger_E3_ligase"/>
</dbReference>
<keyword evidence="1" id="KW-0479">Metal-binding</keyword>
<dbReference type="Pfam" id="PF13639">
    <property type="entry name" value="zf-RING_2"/>
    <property type="match status" value="1"/>
</dbReference>
<dbReference type="GO" id="GO:0006511">
    <property type="term" value="P:ubiquitin-dependent protein catabolic process"/>
    <property type="evidence" value="ECO:0007669"/>
    <property type="project" value="TreeGrafter"/>
</dbReference>
<dbReference type="PANTHER" id="PTHR45931:SF3">
    <property type="entry name" value="RING ZINC FINGER-CONTAINING PROTEIN"/>
    <property type="match status" value="1"/>
</dbReference>
<dbReference type="PROSITE" id="PS50089">
    <property type="entry name" value="ZF_RING_2"/>
    <property type="match status" value="1"/>
</dbReference>
<evidence type="ECO:0000313" key="8">
    <source>
        <dbReference type="Proteomes" id="UP000695562"/>
    </source>
</evidence>
<name>A0A8J4Q1Z3_9MYCE</name>
<feature type="domain" description="RING-type" evidence="6">
    <location>
        <begin position="345"/>
        <end position="387"/>
    </location>
</feature>
<dbReference type="GO" id="GO:0005634">
    <property type="term" value="C:nucleus"/>
    <property type="evidence" value="ECO:0007669"/>
    <property type="project" value="TreeGrafter"/>
</dbReference>
<evidence type="ECO:0000256" key="3">
    <source>
        <dbReference type="ARBA" id="ARBA00022833"/>
    </source>
</evidence>
<evidence type="ECO:0000256" key="1">
    <source>
        <dbReference type="ARBA" id="ARBA00022723"/>
    </source>
</evidence>
<dbReference type="SUPFAM" id="SSF57850">
    <property type="entry name" value="RING/U-box"/>
    <property type="match status" value="1"/>
</dbReference>
<accession>A0A8J4Q1Z3</accession>